<evidence type="ECO:0000313" key="10">
    <source>
        <dbReference type="Proteomes" id="UP000245712"/>
    </source>
</evidence>
<feature type="transmembrane region" description="Helical" evidence="7">
    <location>
        <begin position="64"/>
        <end position="86"/>
    </location>
</feature>
<feature type="domain" description="Major facilitator superfamily (MFS) profile" evidence="8">
    <location>
        <begin position="25"/>
        <end position="548"/>
    </location>
</feature>
<keyword evidence="4 7" id="KW-0812">Transmembrane</keyword>
<gene>
    <name evidence="9" type="ORF">C7402_102172</name>
</gene>
<dbReference type="Gene3D" id="1.20.1250.20">
    <property type="entry name" value="MFS general substrate transporter like domains"/>
    <property type="match status" value="2"/>
</dbReference>
<keyword evidence="5 7" id="KW-1133">Transmembrane helix</keyword>
<feature type="transmembrane region" description="Helical" evidence="7">
    <location>
        <begin position="98"/>
        <end position="119"/>
    </location>
</feature>
<dbReference type="PANTHER" id="PTHR43045">
    <property type="entry name" value="SHIKIMATE TRANSPORTER"/>
    <property type="match status" value="1"/>
</dbReference>
<keyword evidence="6 7" id="KW-0472">Membrane</keyword>
<feature type="transmembrane region" description="Helical" evidence="7">
    <location>
        <begin position="319"/>
        <end position="338"/>
    </location>
</feature>
<comment type="subcellular location">
    <subcellularLocation>
        <location evidence="1">Cell membrane</location>
        <topology evidence="1">Multi-pass membrane protein</topology>
    </subcellularLocation>
</comment>
<dbReference type="InterPro" id="IPR036259">
    <property type="entry name" value="MFS_trans_sf"/>
</dbReference>
<feature type="transmembrane region" description="Helical" evidence="7">
    <location>
        <begin position="164"/>
        <end position="184"/>
    </location>
</feature>
<feature type="transmembrane region" description="Helical" evidence="7">
    <location>
        <begin position="522"/>
        <end position="544"/>
    </location>
</feature>
<dbReference type="Proteomes" id="UP000245712">
    <property type="component" value="Unassembled WGS sequence"/>
</dbReference>
<comment type="caution">
    <text evidence="9">The sequence shown here is derived from an EMBL/GenBank/DDBJ whole genome shotgun (WGS) entry which is preliminary data.</text>
</comment>
<organism evidence="9 10">
    <name type="scientific">Paraburkholderia unamae</name>
    <dbReference type="NCBI Taxonomy" id="219649"/>
    <lineage>
        <taxon>Bacteria</taxon>
        <taxon>Pseudomonadati</taxon>
        <taxon>Pseudomonadota</taxon>
        <taxon>Betaproteobacteria</taxon>
        <taxon>Burkholderiales</taxon>
        <taxon>Burkholderiaceae</taxon>
        <taxon>Paraburkholderia</taxon>
    </lineage>
</organism>
<evidence type="ECO:0000256" key="1">
    <source>
        <dbReference type="ARBA" id="ARBA00004651"/>
    </source>
</evidence>
<evidence type="ECO:0000256" key="4">
    <source>
        <dbReference type="ARBA" id="ARBA00022692"/>
    </source>
</evidence>
<feature type="transmembrane region" description="Helical" evidence="7">
    <location>
        <begin position="125"/>
        <end position="152"/>
    </location>
</feature>
<accession>A0ABX5KTE5</accession>
<feature type="transmembrane region" description="Helical" evidence="7">
    <location>
        <begin position="21"/>
        <end position="44"/>
    </location>
</feature>
<feature type="transmembrane region" description="Helical" evidence="7">
    <location>
        <begin position="196"/>
        <end position="217"/>
    </location>
</feature>
<evidence type="ECO:0000259" key="8">
    <source>
        <dbReference type="PROSITE" id="PS50850"/>
    </source>
</evidence>
<dbReference type="EMBL" id="QEOB01000002">
    <property type="protein sequence ID" value="PVX86336.1"/>
    <property type="molecule type" value="Genomic_DNA"/>
</dbReference>
<dbReference type="InterPro" id="IPR005828">
    <property type="entry name" value="MFS_sugar_transport-like"/>
</dbReference>
<sequence length="554" mass="59692">MAQESLDALAGRASPAPASRGVTRVLVSASVGTVFEWYDFYLYASLAPVIAKKFFAGVDPRTGFIFTLLAFATGFLLRPFGALVFGRLGDRQGRKYTFLATIVVMGLSTVCVGVLPGYAELGVVAPVILIALRMTQGLALGGEFGGAATYVAESSPQNRRARNLSWIVSTGAIGLLMSLLVVALCRAVTGSAFEDWGWRLPFLFSSVLLAISVYIRLSMQESAVFARLRQEQRQSHAPIRELFGDPAHRKTMLIAFFAVCAPIAVIAYTATVYPLFFMTETLKIDAQTTNLIMMGALCTSPLMYWIFSALSDRVGRKPVMLAGYVLILATLLPAYRAMTHLGNPALERAQAQAPVVLHADPASCAIQFNPTGTRHFTSSCDVAKRLLYRFSASFATEPLAAGAQAWIGIGGQRYDVPTMSGADSAGREKALASTVSSALRTAGYPEGAEPSSVNAWGLFGLMIWMMLLQSMIYGPGTAVLVEMFPARIRYTAMSFPYHLATGWIGGLLPAGAFALSAQTGSIYGGLLYPAVWLVLGFIATVLFFRETRNNSIHH</sequence>
<dbReference type="RefSeq" id="WP_116609789.1">
    <property type="nucleotide sequence ID" value="NZ_QEOB01000002.1"/>
</dbReference>
<feature type="transmembrane region" description="Helical" evidence="7">
    <location>
        <begin position="495"/>
        <end position="516"/>
    </location>
</feature>
<evidence type="ECO:0000256" key="6">
    <source>
        <dbReference type="ARBA" id="ARBA00023136"/>
    </source>
</evidence>
<dbReference type="Pfam" id="PF00083">
    <property type="entry name" value="Sugar_tr"/>
    <property type="match status" value="1"/>
</dbReference>
<keyword evidence="10" id="KW-1185">Reference proteome</keyword>
<protein>
    <submittedName>
        <fullName evidence="9">MFS family arabinose efflux permease</fullName>
    </submittedName>
</protein>
<dbReference type="PANTHER" id="PTHR43045:SF7">
    <property type="entry name" value="MAJOR FACILITATOR SUPERFAMILY TRANSPORTER"/>
    <property type="match status" value="1"/>
</dbReference>
<reference evidence="9 10" key="1">
    <citation type="submission" date="2018-05" db="EMBL/GenBank/DDBJ databases">
        <title>Genomic Encyclopedia of Type Strains, Phase IV (KMG-V): Genome sequencing to study the core and pangenomes of soil and plant-associated prokaryotes.</title>
        <authorList>
            <person name="Whitman W."/>
        </authorList>
    </citation>
    <scope>NUCLEOTIDE SEQUENCE [LARGE SCALE GENOMIC DNA]</scope>
    <source>
        <strain evidence="9 10">SCZa-39</strain>
    </source>
</reference>
<keyword evidence="2" id="KW-0813">Transport</keyword>
<evidence type="ECO:0000313" key="9">
    <source>
        <dbReference type="EMBL" id="PVX86336.1"/>
    </source>
</evidence>
<feature type="transmembrane region" description="Helical" evidence="7">
    <location>
        <begin position="253"/>
        <end position="276"/>
    </location>
</feature>
<name>A0ABX5KTE5_9BURK</name>
<proteinExistence type="predicted"/>
<evidence type="ECO:0000256" key="5">
    <source>
        <dbReference type="ARBA" id="ARBA00022989"/>
    </source>
</evidence>
<evidence type="ECO:0000256" key="2">
    <source>
        <dbReference type="ARBA" id="ARBA00022448"/>
    </source>
</evidence>
<keyword evidence="3" id="KW-1003">Cell membrane</keyword>
<evidence type="ECO:0000256" key="7">
    <source>
        <dbReference type="SAM" id="Phobius"/>
    </source>
</evidence>
<feature type="transmembrane region" description="Helical" evidence="7">
    <location>
        <begin position="455"/>
        <end position="474"/>
    </location>
</feature>
<evidence type="ECO:0000256" key="3">
    <source>
        <dbReference type="ARBA" id="ARBA00022475"/>
    </source>
</evidence>
<feature type="transmembrane region" description="Helical" evidence="7">
    <location>
        <begin position="288"/>
        <end position="307"/>
    </location>
</feature>
<dbReference type="InterPro" id="IPR020846">
    <property type="entry name" value="MFS_dom"/>
</dbReference>
<dbReference type="PROSITE" id="PS50850">
    <property type="entry name" value="MFS"/>
    <property type="match status" value="1"/>
</dbReference>
<dbReference type="SUPFAM" id="SSF103473">
    <property type="entry name" value="MFS general substrate transporter"/>
    <property type="match status" value="2"/>
</dbReference>